<dbReference type="PANTHER" id="PTHR43711:SF1">
    <property type="entry name" value="HISTIDINE KINASE 1"/>
    <property type="match status" value="1"/>
</dbReference>
<sequence length="591" mass="67978">MKSLRRRLALHFSLQFISIMVFVAIFSLVLLFVLLMHLNREEMKQNWPAGALEGITIDTLIEENKATISDAWKHQLEERNLWVQVVDMEGEVIGSENTPELLPDSYSVSEILQIEKTNQYEGFYVYSEVDTTFKDPYFYMLGYENNELESLQRWFSQYSSSGRLSDENLKKLESELEPLEGSIHVVNQEGKIVQSAGSEIIKEDYKPLDVLVRTKSPGKFETHTTIFNDPESDFTWIMHTPRQEAEPEGFAFLTEVMRVIVILAAVLLALTIGISFWHGFRYGQPLLLFTGWLERMGYGNYEEVLTEKERKKVFRKNGKVRLRYKLYKEVIGAFYEMAEKLSASDKERDRLEKTREEWMTGISHDLRTPLSTIQGYAHLLESGQYRWTEEELLDMGKMIREKGDYMTALIEDFSLAFQLKNQSLPHQLKPADLNELVRGIMLKFVNDRTLEDIPFNFEGASTDLFIHADLRWFERMLDNLIYNCIKHNPKGTSITASVSRQGESAIVTISDNGTGMDEETVRHLFDRYFRGTSTDEQTEGAGLGMSIARAIAELHGGSIQVSSIKHRGTVFRLKFPLAEGPEQEGWLEGLA</sequence>
<dbReference type="Gene3D" id="1.10.287.130">
    <property type="match status" value="1"/>
</dbReference>
<dbReference type="SUPFAM" id="SSF55874">
    <property type="entry name" value="ATPase domain of HSP90 chaperone/DNA topoisomerase II/histidine kinase"/>
    <property type="match status" value="1"/>
</dbReference>
<dbReference type="Gene3D" id="3.30.565.10">
    <property type="entry name" value="Histidine kinase-like ATPase, C-terminal domain"/>
    <property type="match status" value="1"/>
</dbReference>
<evidence type="ECO:0000256" key="9">
    <source>
        <dbReference type="SAM" id="Phobius"/>
    </source>
</evidence>
<feature type="transmembrane region" description="Helical" evidence="9">
    <location>
        <begin position="259"/>
        <end position="280"/>
    </location>
</feature>
<evidence type="ECO:0000256" key="4">
    <source>
        <dbReference type="ARBA" id="ARBA00022679"/>
    </source>
</evidence>
<dbReference type="InterPro" id="IPR003661">
    <property type="entry name" value="HisK_dim/P_dom"/>
</dbReference>
<evidence type="ECO:0000256" key="6">
    <source>
        <dbReference type="ARBA" id="ARBA00022777"/>
    </source>
</evidence>
<dbReference type="EC" id="2.7.13.3" evidence="2"/>
<dbReference type="InterPro" id="IPR036890">
    <property type="entry name" value="HATPase_C_sf"/>
</dbReference>
<keyword evidence="6 11" id="KW-0418">Kinase</keyword>
<dbReference type="CDD" id="cd00075">
    <property type="entry name" value="HATPase"/>
    <property type="match status" value="1"/>
</dbReference>
<evidence type="ECO:0000313" key="11">
    <source>
        <dbReference type="EMBL" id="TYS50973.1"/>
    </source>
</evidence>
<dbReference type="AlphaFoldDB" id="A0A5D4RHP3"/>
<evidence type="ECO:0000256" key="3">
    <source>
        <dbReference type="ARBA" id="ARBA00022553"/>
    </source>
</evidence>
<gene>
    <name evidence="11" type="ORF">FZD51_02715</name>
</gene>
<dbReference type="SMART" id="SM00387">
    <property type="entry name" value="HATPase_c"/>
    <property type="match status" value="1"/>
</dbReference>
<keyword evidence="8" id="KW-0902">Two-component regulatory system</keyword>
<dbReference type="SUPFAM" id="SSF47384">
    <property type="entry name" value="Homodimeric domain of signal transducing histidine kinase"/>
    <property type="match status" value="1"/>
</dbReference>
<dbReference type="InterPro" id="IPR036097">
    <property type="entry name" value="HisK_dim/P_sf"/>
</dbReference>
<comment type="caution">
    <text evidence="11">The sequence shown here is derived from an EMBL/GenBank/DDBJ whole genome shotgun (WGS) entry which is preliminary data.</text>
</comment>
<dbReference type="RefSeq" id="WP_148973368.1">
    <property type="nucleotide sequence ID" value="NZ_JBNIKU010000003.1"/>
</dbReference>
<evidence type="ECO:0000256" key="2">
    <source>
        <dbReference type="ARBA" id="ARBA00012438"/>
    </source>
</evidence>
<feature type="transmembrane region" description="Helical" evidence="9">
    <location>
        <begin position="12"/>
        <end position="35"/>
    </location>
</feature>
<accession>A0A5D4RHP3</accession>
<comment type="catalytic activity">
    <reaction evidence="1">
        <text>ATP + protein L-histidine = ADP + protein N-phospho-L-histidine.</text>
        <dbReference type="EC" id="2.7.13.3"/>
    </reaction>
</comment>
<keyword evidence="9" id="KW-0812">Transmembrane</keyword>
<dbReference type="Proteomes" id="UP000322139">
    <property type="component" value="Unassembled WGS sequence"/>
</dbReference>
<keyword evidence="4" id="KW-0808">Transferase</keyword>
<protein>
    <recommendedName>
        <fullName evidence="2">histidine kinase</fullName>
        <ecNumber evidence="2">2.7.13.3</ecNumber>
    </recommendedName>
</protein>
<dbReference type="PRINTS" id="PR00344">
    <property type="entry name" value="BCTRLSENSOR"/>
</dbReference>
<dbReference type="InterPro" id="IPR050736">
    <property type="entry name" value="Sensor_HK_Regulatory"/>
</dbReference>
<organism evidence="11 12">
    <name type="scientific">Bacillus infantis</name>
    <dbReference type="NCBI Taxonomy" id="324767"/>
    <lineage>
        <taxon>Bacteria</taxon>
        <taxon>Bacillati</taxon>
        <taxon>Bacillota</taxon>
        <taxon>Bacilli</taxon>
        <taxon>Bacillales</taxon>
        <taxon>Bacillaceae</taxon>
        <taxon>Bacillus</taxon>
    </lineage>
</organism>
<proteinExistence type="predicted"/>
<dbReference type="CDD" id="cd00082">
    <property type="entry name" value="HisKA"/>
    <property type="match status" value="1"/>
</dbReference>
<dbReference type="InterPro" id="IPR003594">
    <property type="entry name" value="HATPase_dom"/>
</dbReference>
<keyword evidence="3" id="KW-0597">Phosphoprotein</keyword>
<name>A0A5D4RHP3_9BACI</name>
<evidence type="ECO:0000256" key="1">
    <source>
        <dbReference type="ARBA" id="ARBA00000085"/>
    </source>
</evidence>
<keyword evidence="7" id="KW-0067">ATP-binding</keyword>
<dbReference type="GO" id="GO:0005524">
    <property type="term" value="F:ATP binding"/>
    <property type="evidence" value="ECO:0007669"/>
    <property type="project" value="UniProtKB-KW"/>
</dbReference>
<dbReference type="InterPro" id="IPR005467">
    <property type="entry name" value="His_kinase_dom"/>
</dbReference>
<dbReference type="PANTHER" id="PTHR43711">
    <property type="entry name" value="TWO-COMPONENT HISTIDINE KINASE"/>
    <property type="match status" value="1"/>
</dbReference>
<dbReference type="Pfam" id="PF00512">
    <property type="entry name" value="HisKA"/>
    <property type="match status" value="1"/>
</dbReference>
<evidence type="ECO:0000259" key="10">
    <source>
        <dbReference type="PROSITE" id="PS50109"/>
    </source>
</evidence>
<dbReference type="EMBL" id="VTER01000002">
    <property type="protein sequence ID" value="TYS50973.1"/>
    <property type="molecule type" value="Genomic_DNA"/>
</dbReference>
<evidence type="ECO:0000256" key="5">
    <source>
        <dbReference type="ARBA" id="ARBA00022741"/>
    </source>
</evidence>
<keyword evidence="5" id="KW-0547">Nucleotide-binding</keyword>
<dbReference type="Pfam" id="PF02518">
    <property type="entry name" value="HATPase_c"/>
    <property type="match status" value="1"/>
</dbReference>
<dbReference type="PROSITE" id="PS50109">
    <property type="entry name" value="HIS_KIN"/>
    <property type="match status" value="1"/>
</dbReference>
<keyword evidence="9" id="KW-1133">Transmembrane helix</keyword>
<dbReference type="GO" id="GO:0000155">
    <property type="term" value="F:phosphorelay sensor kinase activity"/>
    <property type="evidence" value="ECO:0007669"/>
    <property type="project" value="InterPro"/>
</dbReference>
<evidence type="ECO:0000313" key="12">
    <source>
        <dbReference type="Proteomes" id="UP000322139"/>
    </source>
</evidence>
<reference evidence="11 12" key="1">
    <citation type="submission" date="2019-08" db="EMBL/GenBank/DDBJ databases">
        <title>Bacillus genomes from the desert of Cuatro Cienegas, Coahuila.</title>
        <authorList>
            <person name="Olmedo-Alvarez G."/>
        </authorList>
    </citation>
    <scope>NUCLEOTIDE SEQUENCE [LARGE SCALE GENOMIC DNA]</scope>
    <source>
        <strain evidence="11 12">CH446_14T</strain>
    </source>
</reference>
<evidence type="ECO:0000256" key="8">
    <source>
        <dbReference type="ARBA" id="ARBA00023012"/>
    </source>
</evidence>
<keyword evidence="9" id="KW-0472">Membrane</keyword>
<dbReference type="InterPro" id="IPR004358">
    <property type="entry name" value="Sig_transdc_His_kin-like_C"/>
</dbReference>
<dbReference type="SMART" id="SM00388">
    <property type="entry name" value="HisKA"/>
    <property type="match status" value="1"/>
</dbReference>
<evidence type="ECO:0000256" key="7">
    <source>
        <dbReference type="ARBA" id="ARBA00022840"/>
    </source>
</evidence>
<feature type="domain" description="Histidine kinase" evidence="10">
    <location>
        <begin position="361"/>
        <end position="579"/>
    </location>
</feature>